<dbReference type="EMBL" id="JABSTQ010002766">
    <property type="protein sequence ID" value="KAG0443888.1"/>
    <property type="molecule type" value="Genomic_DNA"/>
</dbReference>
<protein>
    <submittedName>
        <fullName evidence="1">Uncharacterized protein</fullName>
    </submittedName>
</protein>
<keyword evidence="2" id="KW-1185">Reference proteome</keyword>
<evidence type="ECO:0000313" key="1">
    <source>
        <dbReference type="EMBL" id="KAG0443888.1"/>
    </source>
</evidence>
<proteinExistence type="predicted"/>
<comment type="caution">
    <text evidence="1">The sequence shown here is derived from an EMBL/GenBank/DDBJ whole genome shotgun (WGS) entry which is preliminary data.</text>
</comment>
<reference evidence="1 2" key="1">
    <citation type="journal article" date="2020" name="Cell">
        <title>Large-Scale Comparative Analyses of Tick Genomes Elucidate Their Genetic Diversity and Vector Capacities.</title>
        <authorList>
            <consortium name="Tick Genome and Microbiome Consortium (TIGMIC)"/>
            <person name="Jia N."/>
            <person name="Wang J."/>
            <person name="Shi W."/>
            <person name="Du L."/>
            <person name="Sun Y."/>
            <person name="Zhan W."/>
            <person name="Jiang J.F."/>
            <person name="Wang Q."/>
            <person name="Zhang B."/>
            <person name="Ji P."/>
            <person name="Bell-Sakyi L."/>
            <person name="Cui X.M."/>
            <person name="Yuan T.T."/>
            <person name="Jiang B.G."/>
            <person name="Yang W.F."/>
            <person name="Lam T.T."/>
            <person name="Chang Q.C."/>
            <person name="Ding S.J."/>
            <person name="Wang X.J."/>
            <person name="Zhu J.G."/>
            <person name="Ruan X.D."/>
            <person name="Zhao L."/>
            <person name="Wei J.T."/>
            <person name="Ye R.Z."/>
            <person name="Que T.C."/>
            <person name="Du C.H."/>
            <person name="Zhou Y.H."/>
            <person name="Cheng J.X."/>
            <person name="Dai P.F."/>
            <person name="Guo W.B."/>
            <person name="Han X.H."/>
            <person name="Huang E.J."/>
            <person name="Li L.F."/>
            <person name="Wei W."/>
            <person name="Gao Y.C."/>
            <person name="Liu J.Z."/>
            <person name="Shao H.Z."/>
            <person name="Wang X."/>
            <person name="Wang C.C."/>
            <person name="Yang T.C."/>
            <person name="Huo Q.B."/>
            <person name="Li W."/>
            <person name="Chen H.Y."/>
            <person name="Chen S.E."/>
            <person name="Zhou L.G."/>
            <person name="Ni X.B."/>
            <person name="Tian J.H."/>
            <person name="Sheng Y."/>
            <person name="Liu T."/>
            <person name="Pan Y.S."/>
            <person name="Xia L.Y."/>
            <person name="Li J."/>
            <person name="Zhao F."/>
            <person name="Cao W.C."/>
        </authorList>
    </citation>
    <scope>NUCLEOTIDE SEQUENCE [LARGE SCALE GENOMIC DNA]</scope>
    <source>
        <strain evidence="1">Iper-2018</strain>
    </source>
</reference>
<feature type="non-terminal residue" evidence="1">
    <location>
        <position position="1"/>
    </location>
</feature>
<organism evidence="1 2">
    <name type="scientific">Ixodes persulcatus</name>
    <name type="common">Taiga tick</name>
    <dbReference type="NCBI Taxonomy" id="34615"/>
    <lineage>
        <taxon>Eukaryota</taxon>
        <taxon>Metazoa</taxon>
        <taxon>Ecdysozoa</taxon>
        <taxon>Arthropoda</taxon>
        <taxon>Chelicerata</taxon>
        <taxon>Arachnida</taxon>
        <taxon>Acari</taxon>
        <taxon>Parasitiformes</taxon>
        <taxon>Ixodida</taxon>
        <taxon>Ixodoidea</taxon>
        <taxon>Ixodidae</taxon>
        <taxon>Ixodinae</taxon>
        <taxon>Ixodes</taxon>
    </lineage>
</organism>
<sequence>VTKLDDVILATGYQFKFPMLSEDVMPPVVDNEVQLYKYVFPPGLKHPTLAVIGLVQPLGAVFPIAEMQVSASPEEEARPFLLECEAAGNPEPTYQWTKNGIEFNHVAHDTRISQMPNRGTLVFTKPEDMDEGLYQCWATNIHGTAVSSASIVRKSGDAARGIVENAIADYHDIIHARPLGKNGTYLTTFEGQGIPRSLRFCGRYHNAVPHKPTAAYAYSAMEWGTRPRSARANNAAQLGKRAADGRGNRGGGPVATAAKKGGASNRTPDNPDVFPSLTLQQQQQAEQRKPKPTYSQALDSKETYAADIKLTSYIKYDQPSVTLTVKGKTRVQPQGFAKTYFNSKWTRENGAPTRKRKTRAEIAHGWVEKPVREYGKKRKHALLVGGDFNAKHGEWGYAKSSARGAELLRRATDIGLVLINKPGTKARTAPSTNQQDTTPDPTWADPHTARKTE</sequence>
<accession>A0AC60QW22</accession>
<name>A0AC60QW22_IXOPE</name>
<evidence type="ECO:0000313" key="2">
    <source>
        <dbReference type="Proteomes" id="UP000805193"/>
    </source>
</evidence>
<dbReference type="Proteomes" id="UP000805193">
    <property type="component" value="Unassembled WGS sequence"/>
</dbReference>
<gene>
    <name evidence="1" type="ORF">HPB47_014415</name>
</gene>